<reference evidence="1" key="1">
    <citation type="submission" date="2023-10" db="EMBL/GenBank/DDBJ databases">
        <title>Genome assembly of Pristionchus species.</title>
        <authorList>
            <person name="Yoshida K."/>
            <person name="Sommer R.J."/>
        </authorList>
    </citation>
    <scope>NUCLEOTIDE SEQUENCE</scope>
    <source>
        <strain evidence="1">RS0144</strain>
    </source>
</reference>
<dbReference type="AlphaFoldDB" id="A0AAV5SWC4"/>
<sequence>CSSSSVRCRSCSSSCWIAPSGGASTHGWWLLIIVSIVHRSATTAIGSRRCYCSSGSFVFAAPTERSHRRLDACCTHWVSLRTAGDISDYILRRVPVSSLK</sequence>
<proteinExistence type="predicted"/>
<name>A0AAV5SWC4_9BILA</name>
<evidence type="ECO:0000313" key="1">
    <source>
        <dbReference type="EMBL" id="GMS87641.1"/>
    </source>
</evidence>
<dbReference type="EMBL" id="BTSX01000003">
    <property type="protein sequence ID" value="GMS87641.1"/>
    <property type="molecule type" value="Genomic_DNA"/>
</dbReference>
<organism evidence="1 2">
    <name type="scientific">Pristionchus entomophagus</name>
    <dbReference type="NCBI Taxonomy" id="358040"/>
    <lineage>
        <taxon>Eukaryota</taxon>
        <taxon>Metazoa</taxon>
        <taxon>Ecdysozoa</taxon>
        <taxon>Nematoda</taxon>
        <taxon>Chromadorea</taxon>
        <taxon>Rhabditida</taxon>
        <taxon>Rhabditina</taxon>
        <taxon>Diplogasteromorpha</taxon>
        <taxon>Diplogasteroidea</taxon>
        <taxon>Neodiplogasteridae</taxon>
        <taxon>Pristionchus</taxon>
    </lineage>
</organism>
<comment type="caution">
    <text evidence="1">The sequence shown here is derived from an EMBL/GenBank/DDBJ whole genome shotgun (WGS) entry which is preliminary data.</text>
</comment>
<keyword evidence="2" id="KW-1185">Reference proteome</keyword>
<dbReference type="Proteomes" id="UP001432027">
    <property type="component" value="Unassembled WGS sequence"/>
</dbReference>
<evidence type="ECO:0000313" key="2">
    <source>
        <dbReference type="Proteomes" id="UP001432027"/>
    </source>
</evidence>
<protein>
    <recommendedName>
        <fullName evidence="3">Secreted protein</fullName>
    </recommendedName>
</protein>
<feature type="non-terminal residue" evidence="1">
    <location>
        <position position="1"/>
    </location>
</feature>
<feature type="non-terminal residue" evidence="1">
    <location>
        <position position="100"/>
    </location>
</feature>
<accession>A0AAV5SWC4</accession>
<evidence type="ECO:0008006" key="3">
    <source>
        <dbReference type="Google" id="ProtNLM"/>
    </source>
</evidence>
<gene>
    <name evidence="1" type="ORF">PENTCL1PPCAC_9816</name>
</gene>